<keyword evidence="7" id="KW-1185">Reference proteome</keyword>
<dbReference type="EMBL" id="JADKPO010000001">
    <property type="protein sequence ID" value="MBF4766221.1"/>
    <property type="molecule type" value="Genomic_DNA"/>
</dbReference>
<evidence type="ECO:0000313" key="6">
    <source>
        <dbReference type="EMBL" id="MBF4766221.1"/>
    </source>
</evidence>
<gene>
    <name evidence="6" type="primary">mftF</name>
    <name evidence="6" type="ORF">ISU10_00385</name>
</gene>
<dbReference type="PANTHER" id="PTHR43179:SF12">
    <property type="entry name" value="GALACTOFURANOSYLTRANSFERASE GLFT2"/>
    <property type="match status" value="1"/>
</dbReference>
<dbReference type="AlphaFoldDB" id="A0A930VKD0"/>
<dbReference type="Pfam" id="PF00535">
    <property type="entry name" value="Glycos_transf_2"/>
    <property type="match status" value="1"/>
</dbReference>
<organism evidence="6 7">
    <name type="scientific">Nocardioides agariphilus</name>
    <dbReference type="NCBI Taxonomy" id="433664"/>
    <lineage>
        <taxon>Bacteria</taxon>
        <taxon>Bacillati</taxon>
        <taxon>Actinomycetota</taxon>
        <taxon>Actinomycetes</taxon>
        <taxon>Propionibacteriales</taxon>
        <taxon>Nocardioidaceae</taxon>
        <taxon>Nocardioides</taxon>
    </lineage>
</organism>
<evidence type="ECO:0000256" key="3">
    <source>
        <dbReference type="ARBA" id="ARBA00022676"/>
    </source>
</evidence>
<comment type="pathway">
    <text evidence="1">Cell wall biogenesis; cell wall polysaccharide biosynthesis.</text>
</comment>
<keyword evidence="3" id="KW-0328">Glycosyltransferase</keyword>
<sequence length="469" mass="49575">MQGVQDAAVLPVGFRVRLAGGTRRTVGGGALVGGSPLTVMRLTDRAASTFTGDGIEVRDRAGALVAERLLATNLAEPVLDASHAVGADQLTVVVPVRDRPAELGRALAALEGLSVVVVDDASHDAEAVAAVARRHGADLIRLPRNLGPAGARNKGLATVRTPYVAFVDSDVTVDAATLLGLSAHFADPRVALVAPYVGARLRGSRRWYQRYEEGSPSLGLGERAGSVRPGTAVAWVPSACVVARTERLGAGFDPGLRVGEDVDLVWRLADADQRVRYDPAYVAHHDVRPTLRGWLGRKFTYGTGGAALASRHPDHVVTAVLSPLPALAGAAVLVRSRWAPLLAIVAVLSGAREVRRRIDVDPGSDRLALGLATKGLGWTLRQESALVLRHWWPAALVGAAASPTGRRLVAGAIVVDVVATRLEHPELPVLRTLAGRRLDDLAYGAGLWWGALRAGSPRCLRSRLVLPRR</sequence>
<dbReference type="SUPFAM" id="SSF53448">
    <property type="entry name" value="Nucleotide-diphospho-sugar transferases"/>
    <property type="match status" value="1"/>
</dbReference>
<evidence type="ECO:0000259" key="5">
    <source>
        <dbReference type="Pfam" id="PF00535"/>
    </source>
</evidence>
<keyword evidence="4" id="KW-0808">Transferase</keyword>
<name>A0A930VKD0_9ACTN</name>
<dbReference type="InterPro" id="IPR001173">
    <property type="entry name" value="Glyco_trans_2-like"/>
</dbReference>
<comment type="caution">
    <text evidence="6">The sequence shown here is derived from an EMBL/GenBank/DDBJ whole genome shotgun (WGS) entry which is preliminary data.</text>
</comment>
<dbReference type="InterPro" id="IPR023981">
    <property type="entry name" value="MftF"/>
</dbReference>
<dbReference type="NCBIfam" id="TIGR03965">
    <property type="entry name" value="mycofact_glyco"/>
    <property type="match status" value="1"/>
</dbReference>
<evidence type="ECO:0000256" key="1">
    <source>
        <dbReference type="ARBA" id="ARBA00004776"/>
    </source>
</evidence>
<reference evidence="6" key="1">
    <citation type="submission" date="2020-11" db="EMBL/GenBank/DDBJ databases">
        <title>Nocardioides cynanchi sp. nov., isolated from soil of rhizosphere of Cynanchum wilfordii.</title>
        <authorList>
            <person name="Lee J.-S."/>
            <person name="Suh M.K."/>
            <person name="Kim J.-S."/>
        </authorList>
    </citation>
    <scope>NUCLEOTIDE SEQUENCE</scope>
    <source>
        <strain evidence="6">KCTC 19276</strain>
    </source>
</reference>
<evidence type="ECO:0000313" key="7">
    <source>
        <dbReference type="Proteomes" id="UP000660668"/>
    </source>
</evidence>
<evidence type="ECO:0000256" key="4">
    <source>
        <dbReference type="ARBA" id="ARBA00022679"/>
    </source>
</evidence>
<proteinExistence type="inferred from homology"/>
<evidence type="ECO:0000256" key="2">
    <source>
        <dbReference type="ARBA" id="ARBA00006739"/>
    </source>
</evidence>
<dbReference type="Proteomes" id="UP000660668">
    <property type="component" value="Unassembled WGS sequence"/>
</dbReference>
<dbReference type="PANTHER" id="PTHR43179">
    <property type="entry name" value="RHAMNOSYLTRANSFERASE WBBL"/>
    <property type="match status" value="1"/>
</dbReference>
<dbReference type="GO" id="GO:0016757">
    <property type="term" value="F:glycosyltransferase activity"/>
    <property type="evidence" value="ECO:0007669"/>
    <property type="project" value="UniProtKB-KW"/>
</dbReference>
<comment type="similarity">
    <text evidence="2">Belongs to the glycosyltransferase 2 family.</text>
</comment>
<accession>A0A930VKD0</accession>
<feature type="domain" description="Glycosyltransferase 2-like" evidence="5">
    <location>
        <begin position="91"/>
        <end position="213"/>
    </location>
</feature>
<dbReference type="Gene3D" id="3.90.550.10">
    <property type="entry name" value="Spore Coat Polysaccharide Biosynthesis Protein SpsA, Chain A"/>
    <property type="match status" value="1"/>
</dbReference>
<dbReference type="InterPro" id="IPR029044">
    <property type="entry name" value="Nucleotide-diphossugar_trans"/>
</dbReference>
<protein>
    <submittedName>
        <fullName evidence="6">Mycofactocin biosynthesis glycosyltransferase MftF</fullName>
    </submittedName>
</protein>